<keyword evidence="3" id="KW-1185">Reference proteome</keyword>
<accession>A0AAQ3U1M9</accession>
<name>A0AAQ3U1M9_PASNO</name>
<evidence type="ECO:0000256" key="1">
    <source>
        <dbReference type="SAM" id="MobiDB-lite"/>
    </source>
</evidence>
<gene>
    <name evidence="2" type="ORF">U9M48_028641</name>
</gene>
<organism evidence="2 3">
    <name type="scientific">Paspalum notatum var. saurae</name>
    <dbReference type="NCBI Taxonomy" id="547442"/>
    <lineage>
        <taxon>Eukaryota</taxon>
        <taxon>Viridiplantae</taxon>
        <taxon>Streptophyta</taxon>
        <taxon>Embryophyta</taxon>
        <taxon>Tracheophyta</taxon>
        <taxon>Spermatophyta</taxon>
        <taxon>Magnoliopsida</taxon>
        <taxon>Liliopsida</taxon>
        <taxon>Poales</taxon>
        <taxon>Poaceae</taxon>
        <taxon>PACMAD clade</taxon>
        <taxon>Panicoideae</taxon>
        <taxon>Andropogonodae</taxon>
        <taxon>Paspaleae</taxon>
        <taxon>Paspalinae</taxon>
        <taxon>Paspalum</taxon>
    </lineage>
</organism>
<sequence length="94" mass="9659">MGRQSPGTRIRGGKAPAPAAVADAETCVCVGAIGFTGGDGDLDTKEQQPEGPPQTTDSTFAEANPDEEGMEFVVCACVGGVSVLIRTDDFLAWL</sequence>
<reference evidence="2 3" key="1">
    <citation type="submission" date="2024-02" db="EMBL/GenBank/DDBJ databases">
        <title>High-quality chromosome-scale genome assembly of Pensacola bahiagrass (Paspalum notatum Flugge var. saurae).</title>
        <authorList>
            <person name="Vega J.M."/>
            <person name="Podio M."/>
            <person name="Orjuela J."/>
            <person name="Siena L.A."/>
            <person name="Pessino S.C."/>
            <person name="Combes M.C."/>
            <person name="Mariac C."/>
            <person name="Albertini E."/>
            <person name="Pupilli F."/>
            <person name="Ortiz J.P.A."/>
            <person name="Leblanc O."/>
        </authorList>
    </citation>
    <scope>NUCLEOTIDE SEQUENCE [LARGE SCALE GENOMIC DNA]</scope>
    <source>
        <strain evidence="2">R1</strain>
        <tissue evidence="2">Leaf</tissue>
    </source>
</reference>
<proteinExistence type="predicted"/>
<protein>
    <submittedName>
        <fullName evidence="2">Uncharacterized protein</fullName>
    </submittedName>
</protein>
<dbReference type="AlphaFoldDB" id="A0AAQ3U1M9"/>
<evidence type="ECO:0000313" key="3">
    <source>
        <dbReference type="Proteomes" id="UP001341281"/>
    </source>
</evidence>
<dbReference type="Proteomes" id="UP001341281">
    <property type="component" value="Chromosome 06"/>
</dbReference>
<feature type="region of interest" description="Disordered" evidence="1">
    <location>
        <begin position="39"/>
        <end position="65"/>
    </location>
</feature>
<evidence type="ECO:0000313" key="2">
    <source>
        <dbReference type="EMBL" id="WVZ81245.1"/>
    </source>
</evidence>
<dbReference type="EMBL" id="CP144750">
    <property type="protein sequence ID" value="WVZ81245.1"/>
    <property type="molecule type" value="Genomic_DNA"/>
</dbReference>